<dbReference type="RefSeq" id="WP_129225706.1">
    <property type="nucleotide sequence ID" value="NZ_QYBB01000008.1"/>
</dbReference>
<dbReference type="OrthoDB" id="9915505at2"/>
<reference evidence="1 2" key="2">
    <citation type="submission" date="2019-02" db="EMBL/GenBank/DDBJ databases">
        <title>'Lichenibacterium ramalinii' gen. nov. sp. nov., 'Lichenibacterium minor' gen. nov. sp. nov.</title>
        <authorList>
            <person name="Pankratov T."/>
        </authorList>
    </citation>
    <scope>NUCLEOTIDE SEQUENCE [LARGE SCALE GENOMIC DNA]</scope>
    <source>
        <strain evidence="1 2">RmlP026</strain>
    </source>
</reference>
<comment type="caution">
    <text evidence="1">The sequence shown here is derived from an EMBL/GenBank/DDBJ whole genome shotgun (WGS) entry which is preliminary data.</text>
</comment>
<evidence type="ECO:0000313" key="2">
    <source>
        <dbReference type="Proteomes" id="UP000290759"/>
    </source>
</evidence>
<evidence type="ECO:0000313" key="1">
    <source>
        <dbReference type="EMBL" id="RYC32202.1"/>
    </source>
</evidence>
<protein>
    <submittedName>
        <fullName evidence="1">Uncharacterized protein</fullName>
    </submittedName>
</protein>
<accession>A0A4Q2U760</accession>
<dbReference type="Proteomes" id="UP000290759">
    <property type="component" value="Unassembled WGS sequence"/>
</dbReference>
<name>A0A4Q2U760_9HYPH</name>
<organism evidence="1 2">
    <name type="scientific">Lichenibacterium minor</name>
    <dbReference type="NCBI Taxonomy" id="2316528"/>
    <lineage>
        <taxon>Bacteria</taxon>
        <taxon>Pseudomonadati</taxon>
        <taxon>Pseudomonadota</taxon>
        <taxon>Alphaproteobacteria</taxon>
        <taxon>Hyphomicrobiales</taxon>
        <taxon>Lichenihabitantaceae</taxon>
        <taxon>Lichenibacterium</taxon>
    </lineage>
</organism>
<dbReference type="EMBL" id="QYBB01000008">
    <property type="protein sequence ID" value="RYC32202.1"/>
    <property type="molecule type" value="Genomic_DNA"/>
</dbReference>
<sequence length="67" mass="7287">MHPTDPKPLGDYFKEGLDARLDARALHDNPYAAGSAKRREWHAGFCATVKPEDAVDPDPDEGPTPAT</sequence>
<gene>
    <name evidence="1" type="ORF">D3273_09195</name>
</gene>
<keyword evidence="2" id="KW-1185">Reference proteome</keyword>
<dbReference type="AlphaFoldDB" id="A0A4Q2U760"/>
<reference evidence="1 2" key="1">
    <citation type="submission" date="2018-12" db="EMBL/GenBank/DDBJ databases">
        <authorList>
            <person name="Grouzdev D.S."/>
            <person name="Krutkina M.S."/>
        </authorList>
    </citation>
    <scope>NUCLEOTIDE SEQUENCE [LARGE SCALE GENOMIC DNA]</scope>
    <source>
        <strain evidence="1 2">RmlP026</strain>
    </source>
</reference>
<proteinExistence type="predicted"/>